<dbReference type="Proteomes" id="UP001085076">
    <property type="component" value="Miscellaneous, Linkage group lg04"/>
</dbReference>
<dbReference type="OrthoDB" id="10403755at2759"/>
<evidence type="ECO:0000313" key="3">
    <source>
        <dbReference type="Proteomes" id="UP001085076"/>
    </source>
</evidence>
<proteinExistence type="predicted"/>
<organism evidence="2 3">
    <name type="scientific">Dioscorea zingiberensis</name>
    <dbReference type="NCBI Taxonomy" id="325984"/>
    <lineage>
        <taxon>Eukaryota</taxon>
        <taxon>Viridiplantae</taxon>
        <taxon>Streptophyta</taxon>
        <taxon>Embryophyta</taxon>
        <taxon>Tracheophyta</taxon>
        <taxon>Spermatophyta</taxon>
        <taxon>Magnoliopsida</taxon>
        <taxon>Liliopsida</taxon>
        <taxon>Dioscoreales</taxon>
        <taxon>Dioscoreaceae</taxon>
        <taxon>Dioscorea</taxon>
    </lineage>
</organism>
<dbReference type="InterPro" id="IPR036047">
    <property type="entry name" value="F-box-like_dom_sf"/>
</dbReference>
<dbReference type="InterPro" id="IPR005174">
    <property type="entry name" value="KIB1-4_b-propeller"/>
</dbReference>
<accession>A0A9D5HGA0</accession>
<dbReference type="Gene3D" id="1.20.1280.50">
    <property type="match status" value="1"/>
</dbReference>
<evidence type="ECO:0000259" key="1">
    <source>
        <dbReference type="Pfam" id="PF03478"/>
    </source>
</evidence>
<dbReference type="PANTHER" id="PTHR44259">
    <property type="entry name" value="OS07G0183000 PROTEIN-RELATED"/>
    <property type="match status" value="1"/>
</dbReference>
<dbReference type="InterPro" id="IPR050942">
    <property type="entry name" value="F-box_BR-signaling"/>
</dbReference>
<keyword evidence="3" id="KW-1185">Reference proteome</keyword>
<reference evidence="2" key="2">
    <citation type="journal article" date="2022" name="Hortic Res">
        <title>The genome of Dioscorea zingiberensis sheds light on the biosynthesis, origin and evolution of the medicinally important diosgenin saponins.</title>
        <authorList>
            <person name="Li Y."/>
            <person name="Tan C."/>
            <person name="Li Z."/>
            <person name="Guo J."/>
            <person name="Li S."/>
            <person name="Chen X."/>
            <person name="Wang C."/>
            <person name="Dai X."/>
            <person name="Yang H."/>
            <person name="Song W."/>
            <person name="Hou L."/>
            <person name="Xu J."/>
            <person name="Tong Z."/>
            <person name="Xu A."/>
            <person name="Yuan X."/>
            <person name="Wang W."/>
            <person name="Yang Q."/>
            <person name="Chen L."/>
            <person name="Sun Z."/>
            <person name="Wang K."/>
            <person name="Pan B."/>
            <person name="Chen J."/>
            <person name="Bao Y."/>
            <person name="Liu F."/>
            <person name="Qi X."/>
            <person name="Gang D.R."/>
            <person name="Wen J."/>
            <person name="Li J."/>
        </authorList>
    </citation>
    <scope>NUCLEOTIDE SEQUENCE</scope>
    <source>
        <strain evidence="2">Dzin_1.0</strain>
    </source>
</reference>
<evidence type="ECO:0000313" key="2">
    <source>
        <dbReference type="EMBL" id="KAJ0975360.1"/>
    </source>
</evidence>
<dbReference type="PANTHER" id="PTHR44259:SF114">
    <property type="entry name" value="OS06G0707300 PROTEIN"/>
    <property type="match status" value="1"/>
</dbReference>
<sequence length="473" mass="53775">MIQSINNEAVFVDGCVCVRFIKRRQQETNHHAPFSEVGLNKRERMTEQNRSRRLGPVEGEKDEKCVEIDWSHLPGHFLWGVMNHLNSFDAMRIPHVCSHWRSLIKPETDKPLVPWVLCHPSADSPDHAKLTFIDLSTRGISTIMIPDVLSRASCVSSKHGWLLMHPNLPPIFGPRRRDRRRLHQRDQLPFVQLRQATTSRSTWEPSGRANNTTGNLDMLSCTLRLFHPVTGSFIELPEIQDDIKCAVVGPAIIAAASKTNGKPQLIIQASYQRQAGIVLRITRPGDNTWEKHTFEHCIGWVPIVARLVMHGSTRVLCFDPTGNMCAFDMSDQSWLTFPDLCNSRPGFILESEDEIVKVCALPPSPEHPLSNRCSFMFYKLGMDENGMLAWVELERSAQENRWWFLDRSGQSISVRGVGRKVFEFSEHYKRVENTMPLSVVDLADGIPNELIPELALHNCRLGWIQMVPPVVSA</sequence>
<dbReference type="EMBL" id="JAGGNH010000004">
    <property type="protein sequence ID" value="KAJ0975360.1"/>
    <property type="molecule type" value="Genomic_DNA"/>
</dbReference>
<protein>
    <recommendedName>
        <fullName evidence="1">KIB1-4 beta-propeller domain-containing protein</fullName>
    </recommendedName>
</protein>
<reference evidence="2" key="1">
    <citation type="submission" date="2021-03" db="EMBL/GenBank/DDBJ databases">
        <authorList>
            <person name="Li Z."/>
            <person name="Yang C."/>
        </authorList>
    </citation>
    <scope>NUCLEOTIDE SEQUENCE</scope>
    <source>
        <strain evidence="2">Dzin_1.0</strain>
        <tissue evidence="2">Leaf</tissue>
    </source>
</reference>
<comment type="caution">
    <text evidence="2">The sequence shown here is derived from an EMBL/GenBank/DDBJ whole genome shotgun (WGS) entry which is preliminary data.</text>
</comment>
<name>A0A9D5HGA0_9LILI</name>
<feature type="domain" description="KIB1-4 beta-propeller" evidence="1">
    <location>
        <begin position="133"/>
        <end position="414"/>
    </location>
</feature>
<gene>
    <name evidence="2" type="ORF">J5N97_017325</name>
</gene>
<dbReference type="Pfam" id="PF03478">
    <property type="entry name" value="Beta-prop_KIB1-4"/>
    <property type="match status" value="1"/>
</dbReference>
<dbReference type="SUPFAM" id="SSF81383">
    <property type="entry name" value="F-box domain"/>
    <property type="match status" value="1"/>
</dbReference>
<dbReference type="AlphaFoldDB" id="A0A9D5HGA0"/>